<feature type="transmembrane region" description="Helical" evidence="4">
    <location>
        <begin position="7"/>
        <end position="30"/>
    </location>
</feature>
<evidence type="ECO:0000256" key="2">
    <source>
        <dbReference type="ARBA" id="ARBA00019232"/>
    </source>
</evidence>
<reference evidence="6" key="1">
    <citation type="journal article" date="2019" name="Nat. Med.">
        <title>A library of human gut bacterial isolates paired with longitudinal multiomics data enables mechanistic microbiome research.</title>
        <authorList>
            <person name="Poyet M."/>
            <person name="Groussin M."/>
            <person name="Gibbons S.M."/>
            <person name="Avila-Pacheco J."/>
            <person name="Jiang X."/>
            <person name="Kearney S.M."/>
            <person name="Perrotta A.R."/>
            <person name="Berdy B."/>
            <person name="Zhao S."/>
            <person name="Lieberman T.D."/>
            <person name="Swanson P.K."/>
            <person name="Smith M."/>
            <person name="Roesemann S."/>
            <person name="Alexander J.E."/>
            <person name="Rich S.A."/>
            <person name="Livny J."/>
            <person name="Vlamakis H."/>
            <person name="Clish C."/>
            <person name="Bullock K."/>
            <person name="Deik A."/>
            <person name="Scott J."/>
            <person name="Pierce K.A."/>
            <person name="Xavier R.J."/>
            <person name="Alm E.J."/>
        </authorList>
    </citation>
    <scope>NUCLEOTIDE SEQUENCE</scope>
    <source>
        <strain evidence="6">BIOML-A4</strain>
    </source>
</reference>
<evidence type="ECO:0000259" key="5">
    <source>
        <dbReference type="Pfam" id="PF10502"/>
    </source>
</evidence>
<dbReference type="Gene3D" id="2.10.109.10">
    <property type="entry name" value="Umud Fragment, subunit A"/>
    <property type="match status" value="1"/>
</dbReference>
<dbReference type="GO" id="GO:0004252">
    <property type="term" value="F:serine-type endopeptidase activity"/>
    <property type="evidence" value="ECO:0007669"/>
    <property type="project" value="InterPro"/>
</dbReference>
<keyword evidence="4" id="KW-0645">Protease</keyword>
<dbReference type="GO" id="GO:0016020">
    <property type="term" value="C:membrane"/>
    <property type="evidence" value="ECO:0007669"/>
    <property type="project" value="UniProtKB-SubCell"/>
</dbReference>
<proteinExistence type="inferred from homology"/>
<dbReference type="EC" id="3.4.21.89" evidence="4"/>
<evidence type="ECO:0000256" key="4">
    <source>
        <dbReference type="RuleBase" id="RU362042"/>
    </source>
</evidence>
<comment type="catalytic activity">
    <reaction evidence="4">
        <text>Cleavage of hydrophobic, N-terminal signal or leader sequences from secreted and periplasmic proteins.</text>
        <dbReference type="EC" id="3.4.21.89"/>
    </reaction>
</comment>
<accession>A0A6G1ZIN5</accession>
<evidence type="ECO:0000313" key="6">
    <source>
        <dbReference type="EMBL" id="MRY13628.1"/>
    </source>
</evidence>
<protein>
    <recommendedName>
        <fullName evidence="2 4">Signal peptidase I</fullName>
        <ecNumber evidence="4">3.4.21.89</ecNumber>
    </recommendedName>
</protein>
<dbReference type="PANTHER" id="PTHR43390">
    <property type="entry name" value="SIGNAL PEPTIDASE I"/>
    <property type="match status" value="1"/>
</dbReference>
<keyword evidence="4 6" id="KW-0378">Hydrolase</keyword>
<dbReference type="NCBIfam" id="TIGR02227">
    <property type="entry name" value="sigpep_I_bact"/>
    <property type="match status" value="1"/>
</dbReference>
<dbReference type="InterPro" id="IPR000223">
    <property type="entry name" value="Pept_S26A_signal_pept_1"/>
</dbReference>
<comment type="caution">
    <text evidence="6">The sequence shown here is derived from an EMBL/GenBank/DDBJ whole genome shotgun (WGS) entry which is preliminary data.</text>
</comment>
<feature type="active site" evidence="3">
    <location>
        <position position="107"/>
    </location>
</feature>
<dbReference type="GO" id="GO:0009003">
    <property type="term" value="F:signal peptidase activity"/>
    <property type="evidence" value="ECO:0007669"/>
    <property type="project" value="UniProtKB-EC"/>
</dbReference>
<name>A0A6G1ZIN5_9BACT</name>
<keyword evidence="4" id="KW-1133">Transmembrane helix</keyword>
<comment type="similarity">
    <text evidence="1 4">Belongs to the peptidase S26 family.</text>
</comment>
<evidence type="ECO:0000256" key="1">
    <source>
        <dbReference type="ARBA" id="ARBA00009370"/>
    </source>
</evidence>
<dbReference type="InterPro" id="IPR036286">
    <property type="entry name" value="LexA/Signal_pep-like_sf"/>
</dbReference>
<dbReference type="PRINTS" id="PR00727">
    <property type="entry name" value="LEADERPTASE"/>
</dbReference>
<comment type="subcellular location">
    <subcellularLocation>
        <location evidence="4">Membrane</location>
        <topology evidence="4">Single-pass type II membrane protein</topology>
    </subcellularLocation>
</comment>
<sequence>MKRRTLYMIGGIVFLLANVFLFAGSSVFVFSHVVSESMMPTVLKGDYVVSCQFIPGWRLAHTDRDTVSVKRIFSLSAIRRNDLVVFNFPFVDNGWRMIYNTGNYYIKRCVGLPGDALSMEDGKWDVDSKLGSRKTVYIPKQGDTIPLNKDNYMLYWRCMDYETRMDLEYKDSTFFLNGRKLDYYVFKKNYYFMLGDNWMNSNDSRHWGLLPEDFIVGKSLFVCYSVDSETKRLRYGRIGKKL</sequence>
<dbReference type="RefSeq" id="WP_010800677.1">
    <property type="nucleotide sequence ID" value="NZ_CAQUAE010000025.1"/>
</dbReference>
<dbReference type="Pfam" id="PF10502">
    <property type="entry name" value="Peptidase_S26"/>
    <property type="match status" value="1"/>
</dbReference>
<dbReference type="CDD" id="cd06530">
    <property type="entry name" value="S26_SPase_I"/>
    <property type="match status" value="1"/>
</dbReference>
<dbReference type="EMBL" id="WKLP01000032">
    <property type="protein sequence ID" value="MRY13628.1"/>
    <property type="molecule type" value="Genomic_DNA"/>
</dbReference>
<dbReference type="InterPro" id="IPR019533">
    <property type="entry name" value="Peptidase_S26"/>
</dbReference>
<keyword evidence="4" id="KW-0472">Membrane</keyword>
<feature type="domain" description="Peptidase S26" evidence="5">
    <location>
        <begin position="13"/>
        <end position="223"/>
    </location>
</feature>
<evidence type="ECO:0000256" key="3">
    <source>
        <dbReference type="PIRSR" id="PIRSR600223-1"/>
    </source>
</evidence>
<dbReference type="SUPFAM" id="SSF51306">
    <property type="entry name" value="LexA/Signal peptidase"/>
    <property type="match status" value="1"/>
</dbReference>
<dbReference type="GO" id="GO:0006465">
    <property type="term" value="P:signal peptide processing"/>
    <property type="evidence" value="ECO:0007669"/>
    <property type="project" value="InterPro"/>
</dbReference>
<feature type="active site" evidence="3">
    <location>
        <position position="37"/>
    </location>
</feature>
<keyword evidence="4" id="KW-0812">Transmembrane</keyword>
<dbReference type="AlphaFoldDB" id="A0A6G1ZIN5"/>
<organism evidence="6">
    <name type="scientific">Parabacteroides goldsteinii</name>
    <dbReference type="NCBI Taxonomy" id="328812"/>
    <lineage>
        <taxon>Bacteria</taxon>
        <taxon>Pseudomonadati</taxon>
        <taxon>Bacteroidota</taxon>
        <taxon>Bacteroidia</taxon>
        <taxon>Bacteroidales</taxon>
        <taxon>Tannerellaceae</taxon>
        <taxon>Parabacteroides</taxon>
    </lineage>
</organism>
<gene>
    <name evidence="6" type="primary">lepB</name>
    <name evidence="6" type="ORF">GKE01_19470</name>
</gene>
<dbReference type="PANTHER" id="PTHR43390:SF1">
    <property type="entry name" value="CHLOROPLAST PROCESSING PEPTIDASE"/>
    <property type="match status" value="1"/>
</dbReference>